<accession>A0ABT6S586</accession>
<dbReference type="PROSITE" id="PS00073">
    <property type="entry name" value="ACYL_COA_DH_2"/>
    <property type="match status" value="1"/>
</dbReference>
<dbReference type="InterPro" id="IPR006091">
    <property type="entry name" value="Acyl-CoA_Oxase/DH_mid-dom"/>
</dbReference>
<comment type="cofactor">
    <cofactor evidence="1 7">
        <name>FAD</name>
        <dbReference type="ChEBI" id="CHEBI:57692"/>
    </cofactor>
</comment>
<sequence length="404" mass="44997">MEFTLTPRLAELKERAASLTGKIMPYEDACEHDNGLSPEAHAAIREEVLAHGLQAVNMPVEWGGAGLSVLEQVVVQDELGKLTNALWDAVWRPANCLRACTPEQRERYLIPDILGNRRDAVAITEEHAGSDPSRITTTATRDGDGYLINGEKWFVTVGDVADFLIVLAYVRPDDEPTMFLVDKDTPGISVKRTPRYTHTFVYEHPEFLFENVRVGPEAVLGRIGEGYDLTRDWFTEERLMIAARTIGAAERALRLAVDWAKEREQGGDLLINRQMIQAYIADSVTEIATNRAFTHQVAWEFDQGGDRKTLHAKAATAKLAASEASNRIVDRCLQIFGGRGYMRENAVERLWRELRVDRIWEGTSEIQRLVIANEAAKRGLDDLLSFTTRTGSAVSANGTTSPAS</sequence>
<reference evidence="11 12" key="1">
    <citation type="submission" date="2023-05" db="EMBL/GenBank/DDBJ databases">
        <title>Draft genome sequence of Streptomyces sp. B-S-A6 isolated from a cave soil in Thailand.</title>
        <authorList>
            <person name="Chamroensaksri N."/>
            <person name="Muangham S."/>
        </authorList>
    </citation>
    <scope>NUCLEOTIDE SEQUENCE [LARGE SCALE GENOMIC DNA]</scope>
    <source>
        <strain evidence="11 12">B-S-A6</strain>
    </source>
</reference>
<evidence type="ECO:0000313" key="12">
    <source>
        <dbReference type="Proteomes" id="UP001223978"/>
    </source>
</evidence>
<dbReference type="InterPro" id="IPR013786">
    <property type="entry name" value="AcylCoA_DH/ox_N"/>
</dbReference>
<dbReference type="PANTHER" id="PTHR48083:SF2">
    <property type="entry name" value="MEDIUM-CHAIN SPECIFIC ACYL-COA DEHYDROGENASE, MITOCHONDRIAL"/>
    <property type="match status" value="1"/>
</dbReference>
<evidence type="ECO:0000256" key="2">
    <source>
        <dbReference type="ARBA" id="ARBA00009347"/>
    </source>
</evidence>
<evidence type="ECO:0000256" key="5">
    <source>
        <dbReference type="ARBA" id="ARBA00022827"/>
    </source>
</evidence>
<evidence type="ECO:0000256" key="7">
    <source>
        <dbReference type="RuleBase" id="RU362125"/>
    </source>
</evidence>
<dbReference type="InterPro" id="IPR006089">
    <property type="entry name" value="Acyl-CoA_DH_CS"/>
</dbReference>
<dbReference type="InterPro" id="IPR036250">
    <property type="entry name" value="AcylCo_DH-like_C"/>
</dbReference>
<dbReference type="SUPFAM" id="SSF47203">
    <property type="entry name" value="Acyl-CoA dehydrogenase C-terminal domain-like"/>
    <property type="match status" value="1"/>
</dbReference>
<name>A0ABT6S586_9ACTN</name>
<dbReference type="Proteomes" id="UP001223978">
    <property type="component" value="Unassembled WGS sequence"/>
</dbReference>
<dbReference type="Gene3D" id="1.20.140.10">
    <property type="entry name" value="Butyryl-CoA Dehydrogenase, subunit A, domain 3"/>
    <property type="match status" value="1"/>
</dbReference>
<feature type="domain" description="Acyl-CoA dehydrogenase/oxidase N-terminal" evidence="10">
    <location>
        <begin position="20"/>
        <end position="110"/>
    </location>
</feature>
<dbReference type="RefSeq" id="WP_282541212.1">
    <property type="nucleotide sequence ID" value="NZ_JASCIQ010000004.1"/>
</dbReference>
<evidence type="ECO:0000256" key="4">
    <source>
        <dbReference type="ARBA" id="ARBA00022630"/>
    </source>
</evidence>
<evidence type="ECO:0000313" key="11">
    <source>
        <dbReference type="EMBL" id="MDI3403264.1"/>
    </source>
</evidence>
<gene>
    <name evidence="11" type="ORF">QIS96_05425</name>
</gene>
<dbReference type="PANTHER" id="PTHR48083">
    <property type="entry name" value="MEDIUM-CHAIN SPECIFIC ACYL-COA DEHYDROGENASE, MITOCHONDRIAL-RELATED"/>
    <property type="match status" value="1"/>
</dbReference>
<dbReference type="InterPro" id="IPR046373">
    <property type="entry name" value="Acyl-CoA_Oxase/DH_mid-dom_sf"/>
</dbReference>
<dbReference type="InterPro" id="IPR009075">
    <property type="entry name" value="AcylCo_DH/oxidase_C"/>
</dbReference>
<feature type="domain" description="Acyl-CoA oxidase/dehydrogenase middle" evidence="9">
    <location>
        <begin position="120"/>
        <end position="196"/>
    </location>
</feature>
<keyword evidence="6 7" id="KW-0560">Oxidoreductase</keyword>
<comment type="caution">
    <text evidence="11">The sequence shown here is derived from an EMBL/GenBank/DDBJ whole genome shotgun (WGS) entry which is preliminary data.</text>
</comment>
<dbReference type="SUPFAM" id="SSF56645">
    <property type="entry name" value="Acyl-CoA dehydrogenase NM domain-like"/>
    <property type="match status" value="1"/>
</dbReference>
<proteinExistence type="inferred from homology"/>
<keyword evidence="12" id="KW-1185">Reference proteome</keyword>
<dbReference type="Pfam" id="PF02770">
    <property type="entry name" value="Acyl-CoA_dh_M"/>
    <property type="match status" value="1"/>
</dbReference>
<dbReference type="InterPro" id="IPR050741">
    <property type="entry name" value="Acyl-CoA_dehydrogenase"/>
</dbReference>
<dbReference type="CDD" id="cd00567">
    <property type="entry name" value="ACAD"/>
    <property type="match status" value="1"/>
</dbReference>
<evidence type="ECO:0000256" key="3">
    <source>
        <dbReference type="ARBA" id="ARBA00019125"/>
    </source>
</evidence>
<comment type="similarity">
    <text evidence="2 7">Belongs to the acyl-CoA dehydrogenase family.</text>
</comment>
<dbReference type="Gene3D" id="2.40.110.10">
    <property type="entry name" value="Butyryl-CoA Dehydrogenase, subunit A, domain 2"/>
    <property type="match status" value="1"/>
</dbReference>
<protein>
    <recommendedName>
        <fullName evidence="3">Medium-chain specific acyl-CoA dehydrogenase, mitochondrial</fullName>
    </recommendedName>
</protein>
<evidence type="ECO:0000259" key="9">
    <source>
        <dbReference type="Pfam" id="PF02770"/>
    </source>
</evidence>
<keyword evidence="5 7" id="KW-0274">FAD</keyword>
<dbReference type="Pfam" id="PF02771">
    <property type="entry name" value="Acyl-CoA_dh_N"/>
    <property type="match status" value="1"/>
</dbReference>
<dbReference type="InterPro" id="IPR037069">
    <property type="entry name" value="AcylCoA_DH/ox_N_sf"/>
</dbReference>
<dbReference type="EMBL" id="JASCIQ010000004">
    <property type="protein sequence ID" value="MDI3403264.1"/>
    <property type="molecule type" value="Genomic_DNA"/>
</dbReference>
<evidence type="ECO:0000259" key="10">
    <source>
        <dbReference type="Pfam" id="PF02771"/>
    </source>
</evidence>
<dbReference type="Gene3D" id="1.10.540.10">
    <property type="entry name" value="Acyl-CoA dehydrogenase/oxidase, N-terminal domain"/>
    <property type="match status" value="1"/>
</dbReference>
<dbReference type="InterPro" id="IPR009100">
    <property type="entry name" value="AcylCoA_DH/oxidase_NM_dom_sf"/>
</dbReference>
<evidence type="ECO:0000256" key="1">
    <source>
        <dbReference type="ARBA" id="ARBA00001974"/>
    </source>
</evidence>
<organism evidence="11 12">
    <name type="scientific">Streptomyces cavernicola</name>
    <dbReference type="NCBI Taxonomy" id="3043613"/>
    <lineage>
        <taxon>Bacteria</taxon>
        <taxon>Bacillati</taxon>
        <taxon>Actinomycetota</taxon>
        <taxon>Actinomycetes</taxon>
        <taxon>Kitasatosporales</taxon>
        <taxon>Streptomycetaceae</taxon>
        <taxon>Streptomyces</taxon>
    </lineage>
</organism>
<evidence type="ECO:0000256" key="6">
    <source>
        <dbReference type="ARBA" id="ARBA00023002"/>
    </source>
</evidence>
<keyword evidence="4 7" id="KW-0285">Flavoprotein</keyword>
<dbReference type="Pfam" id="PF00441">
    <property type="entry name" value="Acyl-CoA_dh_1"/>
    <property type="match status" value="1"/>
</dbReference>
<feature type="domain" description="Acyl-CoA dehydrogenase/oxidase C-terminal" evidence="8">
    <location>
        <begin position="224"/>
        <end position="374"/>
    </location>
</feature>
<evidence type="ECO:0000259" key="8">
    <source>
        <dbReference type="Pfam" id="PF00441"/>
    </source>
</evidence>